<dbReference type="Proteomes" id="UP001157974">
    <property type="component" value="Unassembled WGS sequence"/>
</dbReference>
<protein>
    <submittedName>
        <fullName evidence="2">Uncharacterized protein</fullName>
    </submittedName>
</protein>
<evidence type="ECO:0000313" key="2">
    <source>
        <dbReference type="EMBL" id="KAJ8908549.1"/>
    </source>
</evidence>
<feature type="compositionally biased region" description="Polar residues" evidence="1">
    <location>
        <begin position="241"/>
        <end position="251"/>
    </location>
</feature>
<gene>
    <name evidence="2" type="ORF">NDN08_005255</name>
</gene>
<feature type="compositionally biased region" description="Polar residues" evidence="1">
    <location>
        <begin position="269"/>
        <end position="286"/>
    </location>
</feature>
<evidence type="ECO:0000256" key="1">
    <source>
        <dbReference type="SAM" id="MobiDB-lite"/>
    </source>
</evidence>
<keyword evidence="3" id="KW-1185">Reference proteome</keyword>
<feature type="compositionally biased region" description="Basic and acidic residues" evidence="1">
    <location>
        <begin position="255"/>
        <end position="266"/>
    </location>
</feature>
<feature type="compositionally biased region" description="Basic residues" evidence="1">
    <location>
        <begin position="1"/>
        <end position="15"/>
    </location>
</feature>
<feature type="region of interest" description="Disordered" evidence="1">
    <location>
        <begin position="164"/>
        <end position="198"/>
    </location>
</feature>
<feature type="region of interest" description="Disordered" evidence="1">
    <location>
        <begin position="212"/>
        <end position="302"/>
    </location>
</feature>
<feature type="compositionally biased region" description="Basic and acidic residues" evidence="1">
    <location>
        <begin position="168"/>
        <end position="180"/>
    </location>
</feature>
<dbReference type="AlphaFoldDB" id="A0AAV8V1E8"/>
<name>A0AAV8V1E8_9RHOD</name>
<accession>A0AAV8V1E8</accession>
<feature type="region of interest" description="Disordered" evidence="1">
    <location>
        <begin position="1"/>
        <end position="143"/>
    </location>
</feature>
<comment type="caution">
    <text evidence="2">The sequence shown here is derived from an EMBL/GenBank/DDBJ whole genome shotgun (WGS) entry which is preliminary data.</text>
</comment>
<feature type="compositionally biased region" description="Basic and acidic residues" evidence="1">
    <location>
        <begin position="85"/>
        <end position="130"/>
    </location>
</feature>
<evidence type="ECO:0000313" key="3">
    <source>
        <dbReference type="Proteomes" id="UP001157974"/>
    </source>
</evidence>
<sequence>MTKKRNRFRRAKNRSGRADNNDTSSSHADQSYDHENRSILLSRKISKGQWEPETRTDSLQTEFARHDRRKSRGGDSQERQVYVIDDDRSSQHDSERRYTEEVPRAHTKDRRMDDAAVPEQRQRALFDQRMARRSSGSGGSPVLEIIHLDGRSPYRESGSIGTHFVHTGLRDSPSHDRTRGESFGQSRNRSSEFDEILAQRKKELGAEAAISFTGTTQLRDHPNTSENFKYATDQPRKGATASPQRARTEGTSGDKVWEAREGRDGYFGRSSSLESKSTPQPSQQPGWASPAARHILQDPPPK</sequence>
<reference evidence="2 3" key="1">
    <citation type="journal article" date="2023" name="Nat. Commun.">
        <title>Origin of minicircular mitochondrial genomes in red algae.</title>
        <authorList>
            <person name="Lee Y."/>
            <person name="Cho C.H."/>
            <person name="Lee Y.M."/>
            <person name="Park S.I."/>
            <person name="Yang J.H."/>
            <person name="West J.A."/>
            <person name="Bhattacharya D."/>
            <person name="Yoon H.S."/>
        </authorList>
    </citation>
    <scope>NUCLEOTIDE SEQUENCE [LARGE SCALE GENOMIC DNA]</scope>
    <source>
        <strain evidence="2 3">CCMP1338</strain>
        <tissue evidence="2">Whole cell</tissue>
    </source>
</reference>
<dbReference type="EMBL" id="JAMWBK010000001">
    <property type="protein sequence ID" value="KAJ8908549.1"/>
    <property type="molecule type" value="Genomic_DNA"/>
</dbReference>
<proteinExistence type="predicted"/>
<organism evidence="2 3">
    <name type="scientific">Rhodosorus marinus</name>
    <dbReference type="NCBI Taxonomy" id="101924"/>
    <lineage>
        <taxon>Eukaryota</taxon>
        <taxon>Rhodophyta</taxon>
        <taxon>Stylonematophyceae</taxon>
        <taxon>Stylonematales</taxon>
        <taxon>Stylonemataceae</taxon>
        <taxon>Rhodosorus</taxon>
    </lineage>
</organism>
<feature type="compositionally biased region" description="Basic and acidic residues" evidence="1">
    <location>
        <begin position="189"/>
        <end position="198"/>
    </location>
</feature>